<dbReference type="RefSeq" id="WP_146303041.1">
    <property type="nucleotide sequence ID" value="NZ_VOHS01000001.1"/>
</dbReference>
<evidence type="ECO:0000256" key="4">
    <source>
        <dbReference type="HAMAP-Rule" id="MF_00057"/>
    </source>
</evidence>
<dbReference type="CDD" id="cd02517">
    <property type="entry name" value="CMP-KDO-Synthetase"/>
    <property type="match status" value="1"/>
</dbReference>
<dbReference type="EC" id="2.7.7.38" evidence="4"/>
<dbReference type="Gene3D" id="3.90.550.10">
    <property type="entry name" value="Spore Coat Polysaccharide Biosynthesis Protein SpsA, Chain A"/>
    <property type="match status" value="1"/>
</dbReference>
<keyword evidence="3 4" id="KW-0448">Lipopolysaccharide biosynthesis</keyword>
<keyword evidence="1 4" id="KW-0808">Transferase</keyword>
<comment type="pathway">
    <text evidence="4">Nucleotide-sugar biosynthesis; CMP-3-deoxy-D-manno-octulosonate biosynthesis; CMP-3-deoxy-D-manno-octulosonate from 3-deoxy-D-manno-octulosonate and CTP: step 1/1.</text>
</comment>
<dbReference type="InterPro" id="IPR029044">
    <property type="entry name" value="Nucleotide-diphossugar_trans"/>
</dbReference>
<evidence type="ECO:0000313" key="5">
    <source>
        <dbReference type="EMBL" id="TWW02426.1"/>
    </source>
</evidence>
<dbReference type="Proteomes" id="UP000318815">
    <property type="component" value="Unassembled WGS sequence"/>
</dbReference>
<dbReference type="GO" id="GO:0008690">
    <property type="term" value="F:3-deoxy-manno-octulosonate cytidylyltransferase activity"/>
    <property type="evidence" value="ECO:0007669"/>
    <property type="project" value="UniProtKB-UniRule"/>
</dbReference>
<evidence type="ECO:0000256" key="3">
    <source>
        <dbReference type="ARBA" id="ARBA00022985"/>
    </source>
</evidence>
<dbReference type="UniPathway" id="UPA00358">
    <property type="reaction ID" value="UER00476"/>
</dbReference>
<dbReference type="OrthoDB" id="9815559at2"/>
<dbReference type="EMBL" id="VOHS01000001">
    <property type="protein sequence ID" value="TWW02426.1"/>
    <property type="molecule type" value="Genomic_DNA"/>
</dbReference>
<dbReference type="NCBIfam" id="TIGR00466">
    <property type="entry name" value="kdsB"/>
    <property type="match status" value="1"/>
</dbReference>
<keyword evidence="4" id="KW-0963">Cytoplasm</keyword>
<comment type="catalytic activity">
    <reaction evidence="4">
        <text>3-deoxy-alpha-D-manno-oct-2-ulosonate + CTP = CMP-3-deoxy-beta-D-manno-octulosonate + diphosphate</text>
        <dbReference type="Rhea" id="RHEA:23448"/>
        <dbReference type="ChEBI" id="CHEBI:33019"/>
        <dbReference type="ChEBI" id="CHEBI:37563"/>
        <dbReference type="ChEBI" id="CHEBI:85986"/>
        <dbReference type="ChEBI" id="CHEBI:85987"/>
        <dbReference type="EC" id="2.7.7.38"/>
    </reaction>
</comment>
<comment type="subcellular location">
    <subcellularLocation>
        <location evidence="4">Cytoplasm</location>
    </subcellularLocation>
</comment>
<keyword evidence="2 4" id="KW-0548">Nucleotidyltransferase</keyword>
<organism evidence="5 6">
    <name type="scientific">Chitinophaga pinensis</name>
    <dbReference type="NCBI Taxonomy" id="79329"/>
    <lineage>
        <taxon>Bacteria</taxon>
        <taxon>Pseudomonadati</taxon>
        <taxon>Bacteroidota</taxon>
        <taxon>Chitinophagia</taxon>
        <taxon>Chitinophagales</taxon>
        <taxon>Chitinophagaceae</taxon>
        <taxon>Chitinophaga</taxon>
    </lineage>
</organism>
<comment type="similarity">
    <text evidence="4">Belongs to the KdsB family.</text>
</comment>
<proteinExistence type="inferred from homology"/>
<evidence type="ECO:0000256" key="1">
    <source>
        <dbReference type="ARBA" id="ARBA00022679"/>
    </source>
</evidence>
<dbReference type="SUPFAM" id="SSF53448">
    <property type="entry name" value="Nucleotide-diphospho-sugar transferases"/>
    <property type="match status" value="1"/>
</dbReference>
<comment type="function">
    <text evidence="4">Activates KDO (a required 8-carbon sugar) for incorporation into bacterial lipopolysaccharide in Gram-negative bacteria.</text>
</comment>
<name>A0A5C6M3Q5_9BACT</name>
<comment type="caution">
    <text evidence="5">The sequence shown here is derived from an EMBL/GenBank/DDBJ whole genome shotgun (WGS) entry which is preliminary data.</text>
</comment>
<dbReference type="GO" id="GO:0033468">
    <property type="term" value="P:CMP-keto-3-deoxy-D-manno-octulosonic acid biosynthetic process"/>
    <property type="evidence" value="ECO:0007669"/>
    <property type="project" value="UniProtKB-UniRule"/>
</dbReference>
<accession>A0A5C6M3Q5</accession>
<gene>
    <name evidence="4 5" type="primary">kdsB</name>
    <name evidence="5" type="ORF">FEF09_01065</name>
</gene>
<dbReference type="NCBIfam" id="NF003952">
    <property type="entry name" value="PRK05450.1-5"/>
    <property type="match status" value="1"/>
</dbReference>
<keyword evidence="6" id="KW-1185">Reference proteome</keyword>
<dbReference type="Pfam" id="PF02348">
    <property type="entry name" value="CTP_transf_3"/>
    <property type="match status" value="1"/>
</dbReference>
<evidence type="ECO:0000313" key="6">
    <source>
        <dbReference type="Proteomes" id="UP000318815"/>
    </source>
</evidence>
<dbReference type="AlphaFoldDB" id="A0A5C6M3Q5"/>
<dbReference type="InterPro" id="IPR003329">
    <property type="entry name" value="Cytidylyl_trans"/>
</dbReference>
<reference evidence="5 6" key="1">
    <citation type="submission" date="2019-08" db="EMBL/GenBank/DDBJ databases">
        <title>Whole genome sequencing of chitin degrading bacteria Chitinophaga pinensis YS16.</title>
        <authorList>
            <person name="Singh R.P."/>
            <person name="Manchanda G."/>
            <person name="Maurya I.K."/>
            <person name="Joshi N.K."/>
            <person name="Srivastava A.K."/>
        </authorList>
    </citation>
    <scope>NUCLEOTIDE SEQUENCE [LARGE SCALE GENOMIC DNA]</scope>
    <source>
        <strain evidence="5 6">YS-16</strain>
    </source>
</reference>
<dbReference type="PANTHER" id="PTHR42866:SF2">
    <property type="entry name" value="3-DEOXY-MANNO-OCTULOSONATE CYTIDYLYLTRANSFERASE, MITOCHONDRIAL"/>
    <property type="match status" value="1"/>
</dbReference>
<dbReference type="PANTHER" id="PTHR42866">
    <property type="entry name" value="3-DEOXY-MANNO-OCTULOSONATE CYTIDYLYLTRANSFERASE"/>
    <property type="match status" value="1"/>
</dbReference>
<dbReference type="GO" id="GO:0005829">
    <property type="term" value="C:cytosol"/>
    <property type="evidence" value="ECO:0007669"/>
    <property type="project" value="TreeGrafter"/>
</dbReference>
<protein>
    <recommendedName>
        <fullName evidence="4">3-deoxy-manno-octulosonate cytidylyltransferase</fullName>
        <ecNumber evidence="4">2.7.7.38</ecNumber>
    </recommendedName>
    <alternativeName>
        <fullName evidence="4">CMP-2-keto-3-deoxyoctulosonic acid synthase</fullName>
        <shortName evidence="4">CKS</shortName>
        <shortName evidence="4">CMP-KDO synthase</shortName>
    </alternativeName>
</protein>
<dbReference type="InterPro" id="IPR004528">
    <property type="entry name" value="KdsB"/>
</dbReference>
<sequence length="242" mass="27313">MKKVALIPARYGATRFPGKLMAKLGGKSVILRTYESTVNTGVFDEVMVVCDSDIIYNEIVSNGGKAIMSKKEHECGTDRIAEAIEDRADVDIVVNVQGDEPFTQKEPLEKLLQVFEGEEGKHVQVASLMQVLKDWKSIEDPNYVKVTVDKKSNALFFSRSVIPYPRDKNVATTYYEHIGIYAFRRKTLMDFTKMPVSPLEAAEKIECLRYLENGISMKMVVTEYMGVEIDTPEDLVKAEKLL</sequence>
<dbReference type="GO" id="GO:0009103">
    <property type="term" value="P:lipopolysaccharide biosynthetic process"/>
    <property type="evidence" value="ECO:0007669"/>
    <property type="project" value="UniProtKB-UniRule"/>
</dbReference>
<dbReference type="HAMAP" id="MF_00057">
    <property type="entry name" value="KdsB"/>
    <property type="match status" value="1"/>
</dbReference>
<evidence type="ECO:0000256" key="2">
    <source>
        <dbReference type="ARBA" id="ARBA00022695"/>
    </source>
</evidence>